<keyword evidence="2" id="KW-1185">Reference proteome</keyword>
<evidence type="ECO:0000313" key="1">
    <source>
        <dbReference type="EMBL" id="MEU1950801.1"/>
    </source>
</evidence>
<dbReference type="SUPFAM" id="SSF52402">
    <property type="entry name" value="Adenine nucleotide alpha hydrolases-like"/>
    <property type="match status" value="1"/>
</dbReference>
<dbReference type="InterPro" id="IPR014729">
    <property type="entry name" value="Rossmann-like_a/b/a_fold"/>
</dbReference>
<name>A0ABV2WIU4_9NOCA</name>
<dbReference type="RefSeq" id="WP_356954235.1">
    <property type="nucleotide sequence ID" value="NZ_JBEYBD010000002.1"/>
</dbReference>
<dbReference type="Proteomes" id="UP001550628">
    <property type="component" value="Unassembled WGS sequence"/>
</dbReference>
<accession>A0ABV2WIU4</accession>
<dbReference type="EMBL" id="JBEYBF010000001">
    <property type="protein sequence ID" value="MEU1950801.1"/>
    <property type="molecule type" value="Genomic_DNA"/>
</dbReference>
<protein>
    <recommendedName>
        <fullName evidence="3">7-cyano-7-deazaguanine synthase in queuosine biosynthesis</fullName>
    </recommendedName>
</protein>
<evidence type="ECO:0000313" key="2">
    <source>
        <dbReference type="Proteomes" id="UP001550628"/>
    </source>
</evidence>
<dbReference type="Gene3D" id="3.40.50.620">
    <property type="entry name" value="HUPs"/>
    <property type="match status" value="1"/>
</dbReference>
<sequence>MTSLLFEVSEADAVSATGFDEVFLWNNTSASTFQGTLNPTLAALGPVQPLNSDFVRIALAVLASDRSVLRARGGSNWNRREFELTVSVDNPDEWARVAERLSDVVGFLTGDTWSFIFSRSAARPTVDNTPIPENVERVVLLSGGADSATGALMSRYGLAGDEQHILISQFSQHAIAGLQKALAAEIEQIVASKRQTHHRIQLTRKSHRIDGSVFRDERSTRSRSILFLALGLAAASAAHAPLWIPENGFASLNPPLGPERRGSLSTKTTHPKFLSDLSQLLADVGAHGDIVNPYERMTKGEMFRSLAETIGDEGASAYLSKTNSCSHADGRFAGISPGSSCGVCFGCLVRRASFHAAGLIDRTDYLSEDVTGKYLNYLKGKSIEVAMRDFIDKGVDLAMIMAMDLPDGYHARDAHDLCIRGVAELKGFLA</sequence>
<organism evidence="1 2">
    <name type="scientific">Nocardia rhamnosiphila</name>
    <dbReference type="NCBI Taxonomy" id="426716"/>
    <lineage>
        <taxon>Bacteria</taxon>
        <taxon>Bacillati</taxon>
        <taxon>Actinomycetota</taxon>
        <taxon>Actinomycetes</taxon>
        <taxon>Mycobacteriales</taxon>
        <taxon>Nocardiaceae</taxon>
        <taxon>Nocardia</taxon>
    </lineage>
</organism>
<gene>
    <name evidence="1" type="ORF">ABZ510_02985</name>
</gene>
<comment type="caution">
    <text evidence="1">The sequence shown here is derived from an EMBL/GenBank/DDBJ whole genome shotgun (WGS) entry which is preliminary data.</text>
</comment>
<proteinExistence type="predicted"/>
<evidence type="ECO:0008006" key="3">
    <source>
        <dbReference type="Google" id="ProtNLM"/>
    </source>
</evidence>
<reference evidence="1 2" key="1">
    <citation type="submission" date="2024-06" db="EMBL/GenBank/DDBJ databases">
        <title>The Natural Products Discovery Center: Release of the First 8490 Sequenced Strains for Exploring Actinobacteria Biosynthetic Diversity.</title>
        <authorList>
            <person name="Kalkreuter E."/>
            <person name="Kautsar S.A."/>
            <person name="Yang D."/>
            <person name="Bader C.D."/>
            <person name="Teijaro C.N."/>
            <person name="Fluegel L."/>
            <person name="Davis C.M."/>
            <person name="Simpson J.R."/>
            <person name="Lauterbach L."/>
            <person name="Steele A.D."/>
            <person name="Gui C."/>
            <person name="Meng S."/>
            <person name="Li G."/>
            <person name="Viehrig K."/>
            <person name="Ye F."/>
            <person name="Su P."/>
            <person name="Kiefer A.F."/>
            <person name="Nichols A."/>
            <person name="Cepeda A.J."/>
            <person name="Yan W."/>
            <person name="Fan B."/>
            <person name="Jiang Y."/>
            <person name="Adhikari A."/>
            <person name="Zheng C.-J."/>
            <person name="Schuster L."/>
            <person name="Cowan T.M."/>
            <person name="Smanski M.J."/>
            <person name="Chevrette M.G."/>
            <person name="De Carvalho L.P.S."/>
            <person name="Shen B."/>
        </authorList>
    </citation>
    <scope>NUCLEOTIDE SEQUENCE [LARGE SCALE GENOMIC DNA]</scope>
    <source>
        <strain evidence="1 2">NPDC019708</strain>
    </source>
</reference>